<dbReference type="EMBL" id="JAATEN010000011">
    <property type="protein sequence ID" value="NJQ02030.1"/>
    <property type="molecule type" value="Genomic_DNA"/>
</dbReference>
<dbReference type="InterPro" id="IPR020904">
    <property type="entry name" value="Sc_DH/Rdtase_CS"/>
</dbReference>
<protein>
    <submittedName>
        <fullName evidence="3">SDR family oxidoreductase</fullName>
    </submittedName>
</protein>
<comment type="caution">
    <text evidence="3">The sequence shown here is derived from an EMBL/GenBank/DDBJ whole genome shotgun (WGS) entry which is preliminary data.</text>
</comment>
<dbReference type="PANTHER" id="PTHR42760">
    <property type="entry name" value="SHORT-CHAIN DEHYDROGENASES/REDUCTASES FAMILY MEMBER"/>
    <property type="match status" value="1"/>
</dbReference>
<gene>
    <name evidence="3" type="ORF">HCK00_16185</name>
</gene>
<dbReference type="PRINTS" id="PR00081">
    <property type="entry name" value="GDHRDH"/>
</dbReference>
<dbReference type="SUPFAM" id="SSF51735">
    <property type="entry name" value="NAD(P)-binding Rossmann-fold domains"/>
    <property type="match status" value="1"/>
</dbReference>
<dbReference type="RefSeq" id="WP_168102659.1">
    <property type="nucleotide sequence ID" value="NZ_JAATEN010000011.1"/>
</dbReference>
<dbReference type="PANTHER" id="PTHR42760:SF115">
    <property type="entry name" value="3-OXOACYL-[ACYL-CARRIER-PROTEIN] REDUCTASE FABG"/>
    <property type="match status" value="1"/>
</dbReference>
<dbReference type="PRINTS" id="PR00080">
    <property type="entry name" value="SDRFAMILY"/>
</dbReference>
<name>A0ABX1C000_9ACTN</name>
<proteinExistence type="inferred from homology"/>
<evidence type="ECO:0000313" key="3">
    <source>
        <dbReference type="EMBL" id="NJQ02030.1"/>
    </source>
</evidence>
<dbReference type="PROSITE" id="PS00061">
    <property type="entry name" value="ADH_SHORT"/>
    <property type="match status" value="1"/>
</dbReference>
<accession>A0ABX1C000</accession>
<dbReference type="Gene3D" id="3.40.50.720">
    <property type="entry name" value="NAD(P)-binding Rossmann-like Domain"/>
    <property type="match status" value="1"/>
</dbReference>
<keyword evidence="2" id="KW-0560">Oxidoreductase</keyword>
<dbReference type="Pfam" id="PF13561">
    <property type="entry name" value="adh_short_C2"/>
    <property type="match status" value="1"/>
</dbReference>
<organism evidence="3 4">
    <name type="scientific">Streptomyces zingiberis</name>
    <dbReference type="NCBI Taxonomy" id="2053010"/>
    <lineage>
        <taxon>Bacteria</taxon>
        <taxon>Bacillati</taxon>
        <taxon>Actinomycetota</taxon>
        <taxon>Actinomycetes</taxon>
        <taxon>Kitasatosporales</taxon>
        <taxon>Streptomycetaceae</taxon>
        <taxon>Streptomyces</taxon>
    </lineage>
</organism>
<evidence type="ECO:0000256" key="2">
    <source>
        <dbReference type="ARBA" id="ARBA00023002"/>
    </source>
</evidence>
<keyword evidence="4" id="KW-1185">Reference proteome</keyword>
<dbReference type="InterPro" id="IPR002347">
    <property type="entry name" value="SDR_fam"/>
</dbReference>
<dbReference type="NCBIfam" id="NF004774">
    <property type="entry name" value="PRK06114.1"/>
    <property type="match status" value="1"/>
</dbReference>
<reference evidence="3 4" key="1">
    <citation type="submission" date="2020-03" db="EMBL/GenBank/DDBJ databases">
        <title>WGS of actinomycetes isolated from Thailand.</title>
        <authorList>
            <person name="Thawai C."/>
        </authorList>
    </citation>
    <scope>NUCLEOTIDE SEQUENCE [LARGE SCALE GENOMIC DNA]</scope>
    <source>
        <strain evidence="3 4">PLAI 1-29</strain>
    </source>
</reference>
<comment type="similarity">
    <text evidence="1">Belongs to the short-chain dehydrogenases/reductases (SDR) family.</text>
</comment>
<evidence type="ECO:0000256" key="1">
    <source>
        <dbReference type="ARBA" id="ARBA00006484"/>
    </source>
</evidence>
<sequence>MTFTPEAFSLTGKPAFITGAGSGIGRSVALGFAACGAAVACFDRDAEAARTTAGLIGAAGGRSIAITGDVTSAHSLAEAVRTAVEAIGPIRTAVNCAGVAGATAAEDMSAEDFRRVVDINLTGVFLSAQAEARVMLAHGGGSVVNISSMSGTIANRGLLQAHYNASKAGVTHLTRSLATEWADRGVRVNSISPGYTLTPMNKRPEVAGRLQAYADDTPLGRIAEVEEMVGPAVFLASDAASFVTGSDLIVDGGYVCW</sequence>
<evidence type="ECO:0000313" key="4">
    <source>
        <dbReference type="Proteomes" id="UP000695264"/>
    </source>
</evidence>
<dbReference type="InterPro" id="IPR036291">
    <property type="entry name" value="NAD(P)-bd_dom_sf"/>
</dbReference>
<dbReference type="Proteomes" id="UP000695264">
    <property type="component" value="Unassembled WGS sequence"/>
</dbReference>